<organism evidence="1 2">
    <name type="scientific">Didymella exigua CBS 183.55</name>
    <dbReference type="NCBI Taxonomy" id="1150837"/>
    <lineage>
        <taxon>Eukaryota</taxon>
        <taxon>Fungi</taxon>
        <taxon>Dikarya</taxon>
        <taxon>Ascomycota</taxon>
        <taxon>Pezizomycotina</taxon>
        <taxon>Dothideomycetes</taxon>
        <taxon>Pleosporomycetidae</taxon>
        <taxon>Pleosporales</taxon>
        <taxon>Pleosporineae</taxon>
        <taxon>Didymellaceae</taxon>
        <taxon>Didymella</taxon>
    </lineage>
</organism>
<dbReference type="AlphaFoldDB" id="A0A6A5RHS1"/>
<dbReference type="Proteomes" id="UP000800082">
    <property type="component" value="Unassembled WGS sequence"/>
</dbReference>
<proteinExistence type="predicted"/>
<keyword evidence="2" id="KW-1185">Reference proteome</keyword>
<reference evidence="1" key="1">
    <citation type="journal article" date="2020" name="Stud. Mycol.">
        <title>101 Dothideomycetes genomes: a test case for predicting lifestyles and emergence of pathogens.</title>
        <authorList>
            <person name="Haridas S."/>
            <person name="Albert R."/>
            <person name="Binder M."/>
            <person name="Bloem J."/>
            <person name="Labutti K."/>
            <person name="Salamov A."/>
            <person name="Andreopoulos B."/>
            <person name="Baker S."/>
            <person name="Barry K."/>
            <person name="Bills G."/>
            <person name="Bluhm B."/>
            <person name="Cannon C."/>
            <person name="Castanera R."/>
            <person name="Culley D."/>
            <person name="Daum C."/>
            <person name="Ezra D."/>
            <person name="Gonzalez J."/>
            <person name="Henrissat B."/>
            <person name="Kuo A."/>
            <person name="Liang C."/>
            <person name="Lipzen A."/>
            <person name="Lutzoni F."/>
            <person name="Magnuson J."/>
            <person name="Mondo S."/>
            <person name="Nolan M."/>
            <person name="Ohm R."/>
            <person name="Pangilinan J."/>
            <person name="Park H.-J."/>
            <person name="Ramirez L."/>
            <person name="Alfaro M."/>
            <person name="Sun H."/>
            <person name="Tritt A."/>
            <person name="Yoshinaga Y."/>
            <person name="Zwiers L.-H."/>
            <person name="Turgeon B."/>
            <person name="Goodwin S."/>
            <person name="Spatafora J."/>
            <person name="Crous P."/>
            <person name="Grigoriev I."/>
        </authorList>
    </citation>
    <scope>NUCLEOTIDE SEQUENCE</scope>
    <source>
        <strain evidence="1">CBS 183.55</strain>
    </source>
</reference>
<protein>
    <submittedName>
        <fullName evidence="1">Uncharacterized protein</fullName>
    </submittedName>
</protein>
<accession>A0A6A5RHS1</accession>
<dbReference type="EMBL" id="ML978974">
    <property type="protein sequence ID" value="KAF1927033.1"/>
    <property type="molecule type" value="Genomic_DNA"/>
</dbReference>
<dbReference type="OrthoDB" id="3598281at2759"/>
<sequence>MSMQSRLLDSQRPAKLLSFSRSQERATIQAIAYDAIFEKLPYHPWYSLDRNYATTQIHHMCSSLLTTMSKRSADDAEIEKLCAALEEAKTVSHKKSLCIAILREQVMGKRQCLCSAFGRDLVHVSSSSSACTAFPTIVAHKIGASDDSQESDVLIQLGDTGTGSLVNIELYTYTHDQCSLLQDLYNLKSGIENDDDEESQELPLLNDVQREQIIKSARTAKRFFSVIFKADSSPERGVELMDALSSEEMRHASFIAKYVRWSRLYSTCVISSSLLQYVLLDDLAQRVQSIREPPSIEAWCLQQCSKLRRAQTENHRLINEYQDYVLQAPGAAYLKHEADNIERALREKGVQLRVLLKSARQYAMLSVEAAGISRLRQYLLGVPARMNYDNPEYHVHEMLPDIVSQILRILGKFKGDSMYEGMRRDLVAWLPRLEITLDDFADCKIPKSVIKSWGADKAEEGILRGIASIVKGFRYPSPFWTTFLKLLREKGMPVNGVAKGLNMNNEIMVIMEPFIRQWRNRINGQIGDLTTSLNAPVQFILAQLRAHIENLTRHAELKSNASAALETRARRIGLAQGKLRTGLESKLRATYVHYKTETNVYAPVALAMKPFCDTVLDICGGRGAYARHCKGLQESLCAPEYPMQKFSAVMATNIAETLKERWAQCCRDLVSEVMAQLKGFREAADGLLDSGKFVKTQHQRLRDELHELLFVFKTGPVRAQQACPWLEAPDTGVLGKRKGQDDLLCGL</sequence>
<dbReference type="RefSeq" id="XP_033447285.1">
    <property type="nucleotide sequence ID" value="XM_033590079.1"/>
</dbReference>
<dbReference type="GeneID" id="54347734"/>
<name>A0A6A5RHS1_9PLEO</name>
<evidence type="ECO:0000313" key="1">
    <source>
        <dbReference type="EMBL" id="KAF1927033.1"/>
    </source>
</evidence>
<gene>
    <name evidence="1" type="ORF">M421DRAFT_394930</name>
</gene>
<evidence type="ECO:0000313" key="2">
    <source>
        <dbReference type="Proteomes" id="UP000800082"/>
    </source>
</evidence>